<proteinExistence type="predicted"/>
<keyword evidence="3" id="KW-1185">Reference proteome</keyword>
<reference evidence="2 3" key="1">
    <citation type="journal article" date="2021" name="bioRxiv">
        <title>Chromosome-scale and haplotype-resolved genome assembly of a tetraploid potato cultivar.</title>
        <authorList>
            <person name="Sun H."/>
            <person name="Jiao W.-B."/>
            <person name="Krause K."/>
            <person name="Campoy J.A."/>
            <person name="Goel M."/>
            <person name="Folz-Donahue K."/>
            <person name="Kukat C."/>
            <person name="Huettel B."/>
            <person name="Schneeberger K."/>
        </authorList>
    </citation>
    <scope>NUCLEOTIDE SEQUENCE [LARGE SCALE GENOMIC DNA]</scope>
    <source>
        <strain evidence="2">SolTubOtavaFocal</strain>
        <tissue evidence="2">Leaves</tissue>
    </source>
</reference>
<dbReference type="Proteomes" id="UP000826656">
    <property type="component" value="Unassembled WGS sequence"/>
</dbReference>
<comment type="caution">
    <text evidence="2">The sequence shown here is derived from an EMBL/GenBank/DDBJ whole genome shotgun (WGS) entry which is preliminary data.</text>
</comment>
<gene>
    <name evidence="2" type="ORF">KY290_025369</name>
</gene>
<evidence type="ECO:0000256" key="1">
    <source>
        <dbReference type="SAM" id="MobiDB-lite"/>
    </source>
</evidence>
<sequence>MRASWLDNTPPDEQFQEPSGTVTTIEAPKHLAQCKAKMIGKSVLGEPTMTGKLNVCPHC</sequence>
<protein>
    <submittedName>
        <fullName evidence="2">Uncharacterized protein</fullName>
    </submittedName>
</protein>
<feature type="region of interest" description="Disordered" evidence="1">
    <location>
        <begin position="1"/>
        <end position="20"/>
    </location>
</feature>
<evidence type="ECO:0000313" key="3">
    <source>
        <dbReference type="Proteomes" id="UP000826656"/>
    </source>
</evidence>
<organism evidence="2 3">
    <name type="scientific">Solanum tuberosum</name>
    <name type="common">Potato</name>
    <dbReference type="NCBI Taxonomy" id="4113"/>
    <lineage>
        <taxon>Eukaryota</taxon>
        <taxon>Viridiplantae</taxon>
        <taxon>Streptophyta</taxon>
        <taxon>Embryophyta</taxon>
        <taxon>Tracheophyta</taxon>
        <taxon>Spermatophyta</taxon>
        <taxon>Magnoliopsida</taxon>
        <taxon>eudicotyledons</taxon>
        <taxon>Gunneridae</taxon>
        <taxon>Pentapetalae</taxon>
        <taxon>asterids</taxon>
        <taxon>lamiids</taxon>
        <taxon>Solanales</taxon>
        <taxon>Solanaceae</taxon>
        <taxon>Solanoideae</taxon>
        <taxon>Solaneae</taxon>
        <taxon>Solanum</taxon>
    </lineage>
</organism>
<dbReference type="EMBL" id="JAIVGD010000018">
    <property type="protein sequence ID" value="KAH0755099.1"/>
    <property type="molecule type" value="Genomic_DNA"/>
</dbReference>
<evidence type="ECO:0000313" key="2">
    <source>
        <dbReference type="EMBL" id="KAH0755099.1"/>
    </source>
</evidence>
<accession>A0ABQ7UTC8</accession>
<name>A0ABQ7UTC8_SOLTU</name>